<dbReference type="EMBL" id="BJZO01000033">
    <property type="protein sequence ID" value="GEO81335.1"/>
    <property type="molecule type" value="Genomic_DNA"/>
</dbReference>
<dbReference type="CDD" id="cd02042">
    <property type="entry name" value="ParAB_family"/>
    <property type="match status" value="1"/>
</dbReference>
<dbReference type="AlphaFoldDB" id="A0A512H7A1"/>
<evidence type="ECO:0000313" key="2">
    <source>
        <dbReference type="EMBL" id="GEO81335.1"/>
    </source>
</evidence>
<dbReference type="Gene3D" id="3.40.50.300">
    <property type="entry name" value="P-loop containing nucleotide triphosphate hydrolases"/>
    <property type="match status" value="1"/>
</dbReference>
<dbReference type="InterPro" id="IPR027417">
    <property type="entry name" value="P-loop_NTPase"/>
</dbReference>
<dbReference type="InterPro" id="IPR025669">
    <property type="entry name" value="AAA_dom"/>
</dbReference>
<name>A0A512H7A1_9PROT</name>
<organism evidence="2 3">
    <name type="scientific">Pararhodospirillum oryzae</name>
    <dbReference type="NCBI Taxonomy" id="478448"/>
    <lineage>
        <taxon>Bacteria</taxon>
        <taxon>Pseudomonadati</taxon>
        <taxon>Pseudomonadota</taxon>
        <taxon>Alphaproteobacteria</taxon>
        <taxon>Rhodospirillales</taxon>
        <taxon>Rhodospirillaceae</taxon>
        <taxon>Pararhodospirillum</taxon>
    </lineage>
</organism>
<dbReference type="Pfam" id="PF13614">
    <property type="entry name" value="AAA_31"/>
    <property type="match status" value="1"/>
</dbReference>
<protein>
    <submittedName>
        <fullName evidence="2">Cobyrinic acid a,c-diamide synthase</fullName>
    </submittedName>
</protein>
<evidence type="ECO:0000313" key="3">
    <source>
        <dbReference type="Proteomes" id="UP000321567"/>
    </source>
</evidence>
<dbReference type="PANTHER" id="PTHR13696">
    <property type="entry name" value="P-LOOP CONTAINING NUCLEOSIDE TRIPHOSPHATE HYDROLASE"/>
    <property type="match status" value="1"/>
</dbReference>
<keyword evidence="3" id="KW-1185">Reference proteome</keyword>
<dbReference type="Proteomes" id="UP000321567">
    <property type="component" value="Unassembled WGS sequence"/>
</dbReference>
<dbReference type="OrthoDB" id="9777757at2"/>
<accession>A0A512H7A1</accession>
<sequence length="265" mass="28049">MTGEPVILSVSNRKGGSGKSTTVVNLGAEWAARGRRVLVIDLDTQGHAGLGLGVRAARGEPTAHDVLRDDAFDLAGAIRPTAWEGLACVPADPLFEGGDPGDPTRLARALGRLESRASYDVIVLDTPPSLDSALINALAAAHGVLVPLLPHALSADGALQIVRLIFRVAAQTNPSLRLAALLPITVDLRITHHRAILEDVRRQFGAGRVLRGIRKDIALAEAFAVGTPARWHAPRSRGVMDYFLLADELPHVWRPVAASVSQGAS</sequence>
<evidence type="ECO:0000259" key="1">
    <source>
        <dbReference type="Pfam" id="PF13614"/>
    </source>
</evidence>
<dbReference type="PANTHER" id="PTHR13696:SF52">
    <property type="entry name" value="PARA FAMILY PROTEIN CT_582"/>
    <property type="match status" value="1"/>
</dbReference>
<feature type="domain" description="AAA" evidence="1">
    <location>
        <begin position="7"/>
        <end position="177"/>
    </location>
</feature>
<reference evidence="2 3" key="1">
    <citation type="submission" date="2019-07" db="EMBL/GenBank/DDBJ databases">
        <title>Whole genome shotgun sequence of Rhodospirillum oryzae NBRC 107573.</title>
        <authorList>
            <person name="Hosoyama A."/>
            <person name="Uohara A."/>
            <person name="Ohji S."/>
            <person name="Ichikawa N."/>
        </authorList>
    </citation>
    <scope>NUCLEOTIDE SEQUENCE [LARGE SCALE GENOMIC DNA]</scope>
    <source>
        <strain evidence="2 3">NBRC 107573</strain>
    </source>
</reference>
<gene>
    <name evidence="2" type="ORF">ROR02_14660</name>
</gene>
<dbReference type="SUPFAM" id="SSF52540">
    <property type="entry name" value="P-loop containing nucleoside triphosphate hydrolases"/>
    <property type="match status" value="1"/>
</dbReference>
<comment type="caution">
    <text evidence="2">The sequence shown here is derived from an EMBL/GenBank/DDBJ whole genome shotgun (WGS) entry which is preliminary data.</text>
</comment>
<dbReference type="RefSeq" id="WP_147163373.1">
    <property type="nucleotide sequence ID" value="NZ_BJZO01000033.1"/>
</dbReference>
<dbReference type="InterPro" id="IPR050678">
    <property type="entry name" value="DNA_Partitioning_ATPase"/>
</dbReference>
<proteinExistence type="predicted"/>